<feature type="transmembrane region" description="Helical" evidence="1">
    <location>
        <begin position="7"/>
        <end position="26"/>
    </location>
</feature>
<dbReference type="Pfam" id="PF09945">
    <property type="entry name" value="DUF2177"/>
    <property type="match status" value="1"/>
</dbReference>
<feature type="transmembrane region" description="Helical" evidence="1">
    <location>
        <begin position="73"/>
        <end position="92"/>
    </location>
</feature>
<keyword evidence="1" id="KW-1133">Transmembrane helix</keyword>
<accession>A0AAW6U554</accession>
<comment type="caution">
    <text evidence="2">The sequence shown here is derived from an EMBL/GenBank/DDBJ whole genome shotgun (WGS) entry which is preliminary data.</text>
</comment>
<dbReference type="Proteomes" id="UP001431776">
    <property type="component" value="Unassembled WGS sequence"/>
</dbReference>
<keyword evidence="1" id="KW-0812">Transmembrane</keyword>
<feature type="transmembrane region" description="Helical" evidence="1">
    <location>
        <begin position="112"/>
        <end position="133"/>
    </location>
</feature>
<gene>
    <name evidence="2" type="ORF">QJ522_19345</name>
</gene>
<protein>
    <submittedName>
        <fullName evidence="2">DUF2177 family protein</fullName>
    </submittedName>
</protein>
<dbReference type="AlphaFoldDB" id="A0AAW6U554"/>
<evidence type="ECO:0000313" key="3">
    <source>
        <dbReference type="Proteomes" id="UP001431776"/>
    </source>
</evidence>
<keyword evidence="3" id="KW-1185">Reference proteome</keyword>
<keyword evidence="1" id="KW-0472">Membrane</keyword>
<evidence type="ECO:0000256" key="1">
    <source>
        <dbReference type="SAM" id="Phobius"/>
    </source>
</evidence>
<reference evidence="2" key="1">
    <citation type="submission" date="2023-05" db="EMBL/GenBank/DDBJ databases">
        <title>Anaerotaeda fermentans gen. nov., sp. nov., a novel anaerobic planctomycete of the new family within the order Sedimentisphaerales isolated from Taman Peninsula, Russia.</title>
        <authorList>
            <person name="Khomyakova M.A."/>
            <person name="Merkel A.Y."/>
            <person name="Slobodkin A.I."/>
        </authorList>
    </citation>
    <scope>NUCLEOTIDE SEQUENCE</scope>
    <source>
        <strain evidence="2">M17dextr</strain>
    </source>
</reference>
<feature type="transmembrane region" description="Helical" evidence="1">
    <location>
        <begin position="46"/>
        <end position="66"/>
    </location>
</feature>
<organism evidence="2 3">
    <name type="scientific">Anaerobaca lacustris</name>
    <dbReference type="NCBI Taxonomy" id="3044600"/>
    <lineage>
        <taxon>Bacteria</taxon>
        <taxon>Pseudomonadati</taxon>
        <taxon>Planctomycetota</taxon>
        <taxon>Phycisphaerae</taxon>
        <taxon>Sedimentisphaerales</taxon>
        <taxon>Anaerobacaceae</taxon>
        <taxon>Anaerobaca</taxon>
    </lineage>
</organism>
<sequence length="134" mass="14945">MVVYYAKLYFATFFAFLLIDGIWLGLVARGFYGRHLGYLLRPDPNWFAAILFYLLFIAGILLFVVVPASHHDSWRRALVHGAIFGLVTYATYDLTNLATIKDWPLIVTIVDLAWGTTIGAAVSSLGFLAGRLLS</sequence>
<dbReference type="InterPro" id="IPR018687">
    <property type="entry name" value="DUF2177_membr"/>
</dbReference>
<evidence type="ECO:0000313" key="2">
    <source>
        <dbReference type="EMBL" id="MDI6451226.1"/>
    </source>
</evidence>
<dbReference type="EMBL" id="JASCXX010000030">
    <property type="protein sequence ID" value="MDI6451226.1"/>
    <property type="molecule type" value="Genomic_DNA"/>
</dbReference>
<proteinExistence type="predicted"/>
<dbReference type="RefSeq" id="WP_349246644.1">
    <property type="nucleotide sequence ID" value="NZ_JASCXX010000030.1"/>
</dbReference>
<name>A0AAW6U554_9BACT</name>